<name>A0AAN9KPM5_CLITE</name>
<comment type="caution">
    <text evidence="1">The sequence shown here is derived from an EMBL/GenBank/DDBJ whole genome shotgun (WGS) entry which is preliminary data.</text>
</comment>
<sequence length="109" mass="11962">MQGLPNPPPFIPYIPLSLLLSLPQRSICCSLFQLLPISFPFSPSRAAVISTGGHLLSFSHPPPFLSFLPSPRFSLSKKSKISPKALSVLSGVNPRVYLRFSVLSRVLLF</sequence>
<protein>
    <submittedName>
        <fullName evidence="1">Uncharacterized protein</fullName>
    </submittedName>
</protein>
<accession>A0AAN9KPM5</accession>
<evidence type="ECO:0000313" key="1">
    <source>
        <dbReference type="EMBL" id="KAK7319898.1"/>
    </source>
</evidence>
<reference evidence="1 2" key="1">
    <citation type="submission" date="2024-01" db="EMBL/GenBank/DDBJ databases">
        <title>The genomes of 5 underutilized Papilionoideae crops provide insights into root nodulation and disease resistance.</title>
        <authorList>
            <person name="Yuan L."/>
        </authorList>
    </citation>
    <scope>NUCLEOTIDE SEQUENCE [LARGE SCALE GENOMIC DNA]</scope>
    <source>
        <strain evidence="1">LY-2023</strain>
        <tissue evidence="1">Leaf</tissue>
    </source>
</reference>
<keyword evidence="2" id="KW-1185">Reference proteome</keyword>
<dbReference type="AlphaFoldDB" id="A0AAN9KPM5"/>
<dbReference type="Proteomes" id="UP001359559">
    <property type="component" value="Unassembled WGS sequence"/>
</dbReference>
<dbReference type="EMBL" id="JAYKXN010000001">
    <property type="protein sequence ID" value="KAK7319898.1"/>
    <property type="molecule type" value="Genomic_DNA"/>
</dbReference>
<proteinExistence type="predicted"/>
<evidence type="ECO:0000313" key="2">
    <source>
        <dbReference type="Proteomes" id="UP001359559"/>
    </source>
</evidence>
<gene>
    <name evidence="1" type="ORF">RJT34_04626</name>
</gene>
<organism evidence="1 2">
    <name type="scientific">Clitoria ternatea</name>
    <name type="common">Butterfly pea</name>
    <dbReference type="NCBI Taxonomy" id="43366"/>
    <lineage>
        <taxon>Eukaryota</taxon>
        <taxon>Viridiplantae</taxon>
        <taxon>Streptophyta</taxon>
        <taxon>Embryophyta</taxon>
        <taxon>Tracheophyta</taxon>
        <taxon>Spermatophyta</taxon>
        <taxon>Magnoliopsida</taxon>
        <taxon>eudicotyledons</taxon>
        <taxon>Gunneridae</taxon>
        <taxon>Pentapetalae</taxon>
        <taxon>rosids</taxon>
        <taxon>fabids</taxon>
        <taxon>Fabales</taxon>
        <taxon>Fabaceae</taxon>
        <taxon>Papilionoideae</taxon>
        <taxon>50 kb inversion clade</taxon>
        <taxon>NPAAA clade</taxon>
        <taxon>indigoferoid/millettioid clade</taxon>
        <taxon>Phaseoleae</taxon>
        <taxon>Clitoria</taxon>
    </lineage>
</organism>